<organism evidence="1 2">
    <name type="scientific">Komagataeibacter intermedius AF2</name>
    <dbReference type="NCBI Taxonomy" id="1458464"/>
    <lineage>
        <taxon>Bacteria</taxon>
        <taxon>Pseudomonadati</taxon>
        <taxon>Pseudomonadota</taxon>
        <taxon>Alphaproteobacteria</taxon>
        <taxon>Acetobacterales</taxon>
        <taxon>Acetobacteraceae</taxon>
        <taxon>Komagataeibacter</taxon>
    </lineage>
</organism>
<dbReference type="AlphaFoldDB" id="A0A0N1FRN4"/>
<gene>
    <name evidence="1" type="ORF">GLUCOINTEAF2_0201454</name>
</gene>
<evidence type="ECO:0000313" key="1">
    <source>
        <dbReference type="EMBL" id="KPH88691.1"/>
    </source>
</evidence>
<proteinExistence type="predicted"/>
<reference evidence="1 2" key="1">
    <citation type="submission" date="2015-07" db="EMBL/GenBank/DDBJ databases">
        <title>Draft Genome Sequence of Komagataeibacter intermedius Strain AF2, Isolated from Kombucha Tea.</title>
        <authorList>
            <person name="Santos R.A."/>
            <person name="Berretta A.A."/>
            <person name="Barud H.S."/>
            <person name="Ribeiro S.J."/>
            <person name="Gonzalez-Garcia L.N."/>
            <person name="Zucchi T.D."/>
            <person name="Goldman G.H."/>
            <person name="Riano-Pachon D.M."/>
        </authorList>
    </citation>
    <scope>NUCLEOTIDE SEQUENCE [LARGE SCALE GENOMIC DNA]</scope>
    <source>
        <strain evidence="1 2">AF2</strain>
    </source>
</reference>
<sequence length="40" mass="4601">MSGKGMVHYFLLSYLTGFPRDFRPGMQGFIPFMMKPCDVP</sequence>
<accession>A0A0N1FRN4</accession>
<dbReference type="Proteomes" id="UP000031553">
    <property type="component" value="Unassembled WGS sequence"/>
</dbReference>
<evidence type="ECO:0000313" key="2">
    <source>
        <dbReference type="Proteomes" id="UP000031553"/>
    </source>
</evidence>
<comment type="caution">
    <text evidence="1">The sequence shown here is derived from an EMBL/GenBank/DDBJ whole genome shotgun (WGS) entry which is preliminary data.</text>
</comment>
<name>A0A0N1FRN4_9PROT</name>
<protein>
    <submittedName>
        <fullName evidence="1">Uncharacterized protein</fullName>
    </submittedName>
</protein>
<dbReference type="EMBL" id="JUFX02000013">
    <property type="protein sequence ID" value="KPH88691.1"/>
    <property type="molecule type" value="Genomic_DNA"/>
</dbReference>